<comment type="caution">
    <text evidence="9">The sequence shown here is derived from an EMBL/GenBank/DDBJ whole genome shotgun (WGS) entry which is preliminary data.</text>
</comment>
<evidence type="ECO:0000256" key="7">
    <source>
        <dbReference type="ARBA" id="ARBA00023136"/>
    </source>
</evidence>
<keyword evidence="4" id="KW-1003">Cell membrane</keyword>
<feature type="transmembrane region" description="Helical" evidence="8">
    <location>
        <begin position="197"/>
        <end position="219"/>
    </location>
</feature>
<evidence type="ECO:0000256" key="1">
    <source>
        <dbReference type="ARBA" id="ARBA00004651"/>
    </source>
</evidence>
<evidence type="ECO:0000256" key="3">
    <source>
        <dbReference type="ARBA" id="ARBA00022448"/>
    </source>
</evidence>
<keyword evidence="5 8" id="KW-0812">Transmembrane</keyword>
<dbReference type="PANTHER" id="PTHR21716">
    <property type="entry name" value="TRANSMEMBRANE PROTEIN"/>
    <property type="match status" value="1"/>
</dbReference>
<dbReference type="InterPro" id="IPR002549">
    <property type="entry name" value="AI-2E-like"/>
</dbReference>
<evidence type="ECO:0000313" key="9">
    <source>
        <dbReference type="EMBL" id="PQA55693.1"/>
    </source>
</evidence>
<dbReference type="Pfam" id="PF01594">
    <property type="entry name" value="AI-2E_transport"/>
    <property type="match status" value="1"/>
</dbReference>
<evidence type="ECO:0000256" key="4">
    <source>
        <dbReference type="ARBA" id="ARBA00022475"/>
    </source>
</evidence>
<dbReference type="EMBL" id="PTRA01000004">
    <property type="protein sequence ID" value="PQA55693.1"/>
    <property type="molecule type" value="Genomic_DNA"/>
</dbReference>
<evidence type="ECO:0000256" key="2">
    <source>
        <dbReference type="ARBA" id="ARBA00009773"/>
    </source>
</evidence>
<name>A0A2S7IID1_9BACT</name>
<keyword evidence="6 8" id="KW-1133">Transmembrane helix</keyword>
<feature type="transmembrane region" description="Helical" evidence="8">
    <location>
        <begin position="225"/>
        <end position="255"/>
    </location>
</feature>
<dbReference type="Proteomes" id="UP000239590">
    <property type="component" value="Unassembled WGS sequence"/>
</dbReference>
<dbReference type="PANTHER" id="PTHR21716:SF53">
    <property type="entry name" value="PERMEASE PERM-RELATED"/>
    <property type="match status" value="1"/>
</dbReference>
<evidence type="ECO:0000256" key="5">
    <source>
        <dbReference type="ARBA" id="ARBA00022692"/>
    </source>
</evidence>
<protein>
    <submittedName>
        <fullName evidence="9">AI-2E family transporter</fullName>
    </submittedName>
</protein>
<feature type="transmembrane region" description="Helical" evidence="8">
    <location>
        <begin position="262"/>
        <end position="280"/>
    </location>
</feature>
<evidence type="ECO:0000313" key="10">
    <source>
        <dbReference type="Proteomes" id="UP000239590"/>
    </source>
</evidence>
<gene>
    <name evidence="9" type="ORF">C5O19_20000</name>
</gene>
<evidence type="ECO:0000256" key="6">
    <source>
        <dbReference type="ARBA" id="ARBA00022989"/>
    </source>
</evidence>
<feature type="transmembrane region" description="Helical" evidence="8">
    <location>
        <begin position="12"/>
        <end position="44"/>
    </location>
</feature>
<reference evidence="10" key="1">
    <citation type="submission" date="2018-02" db="EMBL/GenBank/DDBJ databases">
        <title>Genome sequencing of Solimonas sp. HR-BB.</title>
        <authorList>
            <person name="Lee Y."/>
            <person name="Jeon C.O."/>
        </authorList>
    </citation>
    <scope>NUCLEOTIDE SEQUENCE [LARGE SCALE GENOMIC DNA]</scope>
    <source>
        <strain evidence="10">HR-U</strain>
    </source>
</reference>
<keyword evidence="3" id="KW-0813">Transport</keyword>
<dbReference type="GO" id="GO:0005886">
    <property type="term" value="C:plasma membrane"/>
    <property type="evidence" value="ECO:0007669"/>
    <property type="project" value="UniProtKB-SubCell"/>
</dbReference>
<dbReference type="AlphaFoldDB" id="A0A2S7IID1"/>
<keyword evidence="7 8" id="KW-0472">Membrane</keyword>
<organism evidence="9 10">
    <name type="scientific">Siphonobacter curvatus</name>
    <dbReference type="NCBI Taxonomy" id="2094562"/>
    <lineage>
        <taxon>Bacteria</taxon>
        <taxon>Pseudomonadati</taxon>
        <taxon>Bacteroidota</taxon>
        <taxon>Cytophagia</taxon>
        <taxon>Cytophagales</taxon>
        <taxon>Cytophagaceae</taxon>
        <taxon>Siphonobacter</taxon>
    </lineage>
</organism>
<accession>A0A2S7IID1</accession>
<evidence type="ECO:0000256" key="8">
    <source>
        <dbReference type="SAM" id="Phobius"/>
    </source>
</evidence>
<sequence>MQALVKPTRFLIFLFLLFGALFLAKPVLVPLVIAGLLAMLFLPLSTRFERKGMSRGPAALLCIFIFLLVIAGLAFLIQWQLSDLIKDMSGIDQKITDMVSKAKQYVSQTLGIDAKKQEQMLKEQQSSSSGQLSSVVTGVLNGVMGMAVDTILMLVYLFLLMLFRGHIKTFILKLTPADDQFEARTIISKTSEVAQKYLMGLASMIVMLWVLYGIGFSIVGVKHAIFLAILCGILEIIPFVGNLMGTGLTILITLAQSGDSNAIIGIVIVYALVQFIQTYLLEPLIVGSGVNINPLFTIFIIVVGETVWGIPGMILALPLLGIVKIICDHIEPLKPYGFLIGEEPKKKESNFMDKVKGWFGKK</sequence>
<keyword evidence="10" id="KW-1185">Reference proteome</keyword>
<feature type="transmembrane region" description="Helical" evidence="8">
    <location>
        <begin position="143"/>
        <end position="163"/>
    </location>
</feature>
<feature type="transmembrane region" description="Helical" evidence="8">
    <location>
        <begin position="56"/>
        <end position="79"/>
    </location>
</feature>
<comment type="similarity">
    <text evidence="2">Belongs to the autoinducer-2 exporter (AI-2E) (TC 2.A.86) family.</text>
</comment>
<dbReference type="RefSeq" id="WP_104715153.1">
    <property type="nucleotide sequence ID" value="NZ_PTRA01000004.1"/>
</dbReference>
<dbReference type="OrthoDB" id="9793390at2"/>
<comment type="subcellular location">
    <subcellularLocation>
        <location evidence="1">Cell membrane</location>
        <topology evidence="1">Multi-pass membrane protein</topology>
    </subcellularLocation>
</comment>
<feature type="transmembrane region" description="Helical" evidence="8">
    <location>
        <begin position="292"/>
        <end position="320"/>
    </location>
</feature>
<proteinExistence type="inferred from homology"/>